<evidence type="ECO:0000256" key="3">
    <source>
        <dbReference type="ARBA" id="ARBA00022842"/>
    </source>
</evidence>
<dbReference type="InterPro" id="IPR000086">
    <property type="entry name" value="NUDIX_hydrolase_dom"/>
</dbReference>
<proteinExistence type="inferred from homology"/>
<evidence type="ECO:0000259" key="5">
    <source>
        <dbReference type="PROSITE" id="PS51462"/>
    </source>
</evidence>
<dbReference type="InterPro" id="IPR020084">
    <property type="entry name" value="NUDIX_hydrolase_CS"/>
</dbReference>
<dbReference type="InterPro" id="IPR015797">
    <property type="entry name" value="NUDIX_hydrolase-like_dom_sf"/>
</dbReference>
<dbReference type="Proteomes" id="UP001518925">
    <property type="component" value="Unassembled WGS sequence"/>
</dbReference>
<comment type="caution">
    <text evidence="6">The sequence shown here is derived from an EMBL/GenBank/DDBJ whole genome shotgun (WGS) entry which is preliminary data.</text>
</comment>
<organism evidence="6 7">
    <name type="scientific">Bacillus suaedaesalsae</name>
    <dbReference type="NCBI Taxonomy" id="2810349"/>
    <lineage>
        <taxon>Bacteria</taxon>
        <taxon>Bacillati</taxon>
        <taxon>Bacillota</taxon>
        <taxon>Bacilli</taxon>
        <taxon>Bacillales</taxon>
        <taxon>Bacillaceae</taxon>
        <taxon>Bacillus</taxon>
    </lineage>
</organism>
<dbReference type="PROSITE" id="PS00893">
    <property type="entry name" value="NUDIX_BOX"/>
    <property type="match status" value="1"/>
</dbReference>
<evidence type="ECO:0000256" key="1">
    <source>
        <dbReference type="ARBA" id="ARBA00001946"/>
    </source>
</evidence>
<feature type="domain" description="Nudix hydrolase" evidence="5">
    <location>
        <begin position="31"/>
        <end position="152"/>
    </location>
</feature>
<accession>A0ABS2DJY7</accession>
<keyword evidence="2 4" id="KW-0378">Hydrolase</keyword>
<dbReference type="RefSeq" id="WP_204204161.1">
    <property type="nucleotide sequence ID" value="NZ_JAFELM010000035.1"/>
</dbReference>
<name>A0ABS2DJY7_9BACI</name>
<dbReference type="InterPro" id="IPR020476">
    <property type="entry name" value="Nudix_hydrolase"/>
</dbReference>
<keyword evidence="7" id="KW-1185">Reference proteome</keyword>
<evidence type="ECO:0000256" key="4">
    <source>
        <dbReference type="RuleBase" id="RU003476"/>
    </source>
</evidence>
<comment type="similarity">
    <text evidence="4">Belongs to the Nudix hydrolase family.</text>
</comment>
<evidence type="ECO:0000313" key="7">
    <source>
        <dbReference type="Proteomes" id="UP001518925"/>
    </source>
</evidence>
<sequence length="158" mass="17417">MEYAYCPRCGMKLMKSETGAPMCPTEHYTQNQAGAVAGIILQNDSILLEQRAGATHFGKWALPGGIAELGETPEDALVREVLEETGLVVSCGQLIGAKGTPDSIIVFFEAIILDGELNTSSESLQVRWFPIGELPWEELAFSRQEELLKEYFHRKGDL</sequence>
<evidence type="ECO:0000256" key="2">
    <source>
        <dbReference type="ARBA" id="ARBA00022801"/>
    </source>
</evidence>
<keyword evidence="3" id="KW-0460">Magnesium</keyword>
<dbReference type="Pfam" id="PF00293">
    <property type="entry name" value="NUDIX"/>
    <property type="match status" value="1"/>
</dbReference>
<dbReference type="GO" id="GO:0016787">
    <property type="term" value="F:hydrolase activity"/>
    <property type="evidence" value="ECO:0007669"/>
    <property type="project" value="UniProtKB-KW"/>
</dbReference>
<dbReference type="SUPFAM" id="SSF55811">
    <property type="entry name" value="Nudix"/>
    <property type="match status" value="1"/>
</dbReference>
<dbReference type="Gene3D" id="3.90.79.10">
    <property type="entry name" value="Nucleoside Triphosphate Pyrophosphohydrolase"/>
    <property type="match status" value="1"/>
</dbReference>
<dbReference type="PANTHER" id="PTHR43222">
    <property type="entry name" value="NUDIX HYDROLASE 23"/>
    <property type="match status" value="1"/>
</dbReference>
<protein>
    <submittedName>
        <fullName evidence="6">NUDIX hydrolase</fullName>
    </submittedName>
</protein>
<dbReference type="PROSITE" id="PS51462">
    <property type="entry name" value="NUDIX"/>
    <property type="match status" value="1"/>
</dbReference>
<evidence type="ECO:0000313" key="6">
    <source>
        <dbReference type="EMBL" id="MBM6618817.1"/>
    </source>
</evidence>
<comment type="cofactor">
    <cofactor evidence="1">
        <name>Mg(2+)</name>
        <dbReference type="ChEBI" id="CHEBI:18420"/>
    </cofactor>
</comment>
<reference evidence="6 7" key="1">
    <citation type="submission" date="2021-02" db="EMBL/GenBank/DDBJ databases">
        <title>Bacillus sp. RD4P76, an endophyte from a halophyte.</title>
        <authorList>
            <person name="Sun J.-Q."/>
        </authorList>
    </citation>
    <scope>NUCLEOTIDE SEQUENCE [LARGE SCALE GENOMIC DNA]</scope>
    <source>
        <strain evidence="6 7">RD4P76</strain>
    </source>
</reference>
<gene>
    <name evidence="6" type="ORF">JR050_14195</name>
</gene>
<dbReference type="EMBL" id="JAFELM010000035">
    <property type="protein sequence ID" value="MBM6618817.1"/>
    <property type="molecule type" value="Genomic_DNA"/>
</dbReference>
<dbReference type="PANTHER" id="PTHR43222:SF2">
    <property type="entry name" value="NUDIX HYDROLASE 23, CHLOROPLASTIC"/>
    <property type="match status" value="1"/>
</dbReference>
<dbReference type="PRINTS" id="PR00502">
    <property type="entry name" value="NUDIXFAMILY"/>
</dbReference>